<proteinExistence type="predicted"/>
<accession>A0ABV2N2H7</accession>
<comment type="caution">
    <text evidence="1">The sequence shown here is derived from an EMBL/GenBank/DDBJ whole genome shotgun (WGS) entry which is preliminary data.</text>
</comment>
<gene>
    <name evidence="1" type="ORF">ABID37_003487</name>
</gene>
<reference evidence="1 2" key="1">
    <citation type="submission" date="2024-06" db="EMBL/GenBank/DDBJ databases">
        <title>Genomic Encyclopedia of Type Strains, Phase IV (KMG-IV): sequencing the most valuable type-strain genomes for metagenomic binning, comparative biology and taxonomic classification.</title>
        <authorList>
            <person name="Goeker M."/>
        </authorList>
    </citation>
    <scope>NUCLEOTIDE SEQUENCE [LARGE SCALE GENOMIC DNA]</scope>
    <source>
        <strain evidence="1 2">DSM 27865</strain>
    </source>
</reference>
<evidence type="ECO:0000313" key="1">
    <source>
        <dbReference type="EMBL" id="MET3793263.1"/>
    </source>
</evidence>
<organism evidence="1 2">
    <name type="scientific">Aquamicrobium terrae</name>
    <dbReference type="NCBI Taxonomy" id="1324945"/>
    <lineage>
        <taxon>Bacteria</taxon>
        <taxon>Pseudomonadati</taxon>
        <taxon>Pseudomonadota</taxon>
        <taxon>Alphaproteobacteria</taxon>
        <taxon>Hyphomicrobiales</taxon>
        <taxon>Phyllobacteriaceae</taxon>
        <taxon>Aquamicrobium</taxon>
    </lineage>
</organism>
<dbReference type="EMBL" id="JBEPML010000012">
    <property type="protein sequence ID" value="MET3793263.1"/>
    <property type="molecule type" value="Genomic_DNA"/>
</dbReference>
<sequence length="64" mass="7212">MIVMGEQEHDVVRIEGRQYKGAGAEEKRPPDIPHFVKRSLIDLKPLTDMDSAADAIPVEWRLGV</sequence>
<evidence type="ECO:0000313" key="2">
    <source>
        <dbReference type="Proteomes" id="UP001549076"/>
    </source>
</evidence>
<dbReference type="Proteomes" id="UP001549076">
    <property type="component" value="Unassembled WGS sequence"/>
</dbReference>
<protein>
    <submittedName>
        <fullName evidence="1">Uncharacterized protein</fullName>
    </submittedName>
</protein>
<name>A0ABV2N2H7_9HYPH</name>
<keyword evidence="2" id="KW-1185">Reference proteome</keyword>